<feature type="coiled-coil region" evidence="1">
    <location>
        <begin position="203"/>
        <end position="249"/>
    </location>
</feature>
<feature type="region of interest" description="Disordered" evidence="2">
    <location>
        <begin position="645"/>
        <end position="708"/>
    </location>
</feature>
<feature type="compositionally biased region" description="Basic residues" evidence="2">
    <location>
        <begin position="695"/>
        <end position="708"/>
    </location>
</feature>
<feature type="compositionally biased region" description="Acidic residues" evidence="2">
    <location>
        <begin position="17"/>
        <end position="27"/>
    </location>
</feature>
<name>A0A2R5GSP1_9STRA</name>
<dbReference type="EMBL" id="BEYU01000153">
    <property type="protein sequence ID" value="GBG33329.1"/>
    <property type="molecule type" value="Genomic_DNA"/>
</dbReference>
<feature type="region of interest" description="Disordered" evidence="2">
    <location>
        <begin position="1"/>
        <end position="73"/>
    </location>
</feature>
<feature type="region of interest" description="Disordered" evidence="2">
    <location>
        <begin position="348"/>
        <end position="574"/>
    </location>
</feature>
<dbReference type="InParanoid" id="A0A2R5GSP1"/>
<dbReference type="Proteomes" id="UP000241890">
    <property type="component" value="Unassembled WGS sequence"/>
</dbReference>
<gene>
    <name evidence="3" type="ORF">FCC1311_095522</name>
</gene>
<accession>A0A2R5GSP1</accession>
<evidence type="ECO:0000313" key="4">
    <source>
        <dbReference type="Proteomes" id="UP000241890"/>
    </source>
</evidence>
<feature type="compositionally biased region" description="Polar residues" evidence="2">
    <location>
        <begin position="525"/>
        <end position="544"/>
    </location>
</feature>
<keyword evidence="1" id="KW-0175">Coiled coil</keyword>
<protein>
    <submittedName>
        <fullName evidence="3">Uncharacterized protein</fullName>
    </submittedName>
</protein>
<feature type="compositionally biased region" description="Basic and acidic residues" evidence="2">
    <location>
        <begin position="445"/>
        <end position="487"/>
    </location>
</feature>
<feature type="compositionally biased region" description="Basic and acidic residues" evidence="2">
    <location>
        <begin position="499"/>
        <end position="515"/>
    </location>
</feature>
<evidence type="ECO:0000256" key="2">
    <source>
        <dbReference type="SAM" id="MobiDB-lite"/>
    </source>
</evidence>
<feature type="compositionally biased region" description="Basic and acidic residues" evidence="2">
    <location>
        <begin position="393"/>
        <end position="428"/>
    </location>
</feature>
<reference evidence="3 4" key="1">
    <citation type="submission" date="2017-12" db="EMBL/GenBank/DDBJ databases">
        <title>Sequencing, de novo assembly and annotation of complete genome of a new Thraustochytrid species, strain FCC1311.</title>
        <authorList>
            <person name="Sedici K."/>
            <person name="Godart F."/>
            <person name="Aiese Cigliano R."/>
            <person name="Sanseverino W."/>
            <person name="Barakat M."/>
            <person name="Ortet P."/>
            <person name="Marechal E."/>
            <person name="Cagnac O."/>
            <person name="Amato A."/>
        </authorList>
    </citation>
    <scope>NUCLEOTIDE SEQUENCE [LARGE SCALE GENOMIC DNA]</scope>
</reference>
<organism evidence="3 4">
    <name type="scientific">Hondaea fermentalgiana</name>
    <dbReference type="NCBI Taxonomy" id="2315210"/>
    <lineage>
        <taxon>Eukaryota</taxon>
        <taxon>Sar</taxon>
        <taxon>Stramenopiles</taxon>
        <taxon>Bigyra</taxon>
        <taxon>Labyrinthulomycetes</taxon>
        <taxon>Thraustochytrida</taxon>
        <taxon>Thraustochytriidae</taxon>
        <taxon>Hondaea</taxon>
    </lineage>
</organism>
<sequence>MATTKEKETGVSNPNDSDSESESDLETLLDIHRRENPTKPPPEEEEVSKFDMKPDPTNREPDPTDVDDAGNKASSTMEGFKMFKHPAVINAERSEMYWSRGYMDQEHVRWPCLLIQDRELLSADDELILQNLDSEEEGRLVMFLDPFKSFFGVRPYSDDFMKFKFIPDDPNYKKFQQEIKKKKGQTKSLKSLNSSLPKTLKLARACYERAKRREDHLQKLEQEALEEMKKKLEASREAEEKNKENQITLVTHTIKDKSLWKLEPGDRIELRIASRLEAAKIVSIDPGADLPVQLDSIVAGVGSSLGAGSRCKVRKVFSHDFIKDHNLQHPEHEELRVQKDAQKDAQFEKDMQGETNSREQMNALKDTPKNVQINEDSQLDEKSQVDVNFQEKQNSHRDADKDAEKDTEKDADKDAAKDAEKDAEKDSQTDEQAQEAVEGEDGDDKESSAKELPESRGVEDDNTRKSATNEDAKIPEKASDVPKDGGEAVKTQTTTTTSIDKDESKESALSKRSESQSENEEVGDTATNANADSPSKLNANSGKGQASAELSEASATSADMEIDEKAANEKDGVQVAKSERRIFKYVTNFLPLSDFELVACHKKSSKIKSVEDSLTEDFTNLTKDVLAMDPNAADIIAFKVDSAHKKDKDIEAEKEMETKKLNEKEPVNNKNNNNDNKEMKTRTRKRKKETEKHAPTVKRRASARLMKR</sequence>
<feature type="compositionally biased region" description="Basic and acidic residues" evidence="2">
    <location>
        <begin position="563"/>
        <end position="574"/>
    </location>
</feature>
<feature type="compositionally biased region" description="Basic and acidic residues" evidence="2">
    <location>
        <begin position="47"/>
        <end position="62"/>
    </location>
</feature>
<dbReference type="AlphaFoldDB" id="A0A2R5GSP1"/>
<evidence type="ECO:0000256" key="1">
    <source>
        <dbReference type="SAM" id="Coils"/>
    </source>
</evidence>
<proteinExistence type="predicted"/>
<feature type="compositionally biased region" description="Basic and acidic residues" evidence="2">
    <location>
        <begin position="645"/>
        <end position="667"/>
    </location>
</feature>
<keyword evidence="4" id="KW-1185">Reference proteome</keyword>
<feature type="compositionally biased region" description="Low complexity" evidence="2">
    <location>
        <begin position="546"/>
        <end position="558"/>
    </location>
</feature>
<comment type="caution">
    <text evidence="3">The sequence shown here is derived from an EMBL/GenBank/DDBJ whole genome shotgun (WGS) entry which is preliminary data.</text>
</comment>
<evidence type="ECO:0000313" key="3">
    <source>
        <dbReference type="EMBL" id="GBG33329.1"/>
    </source>
</evidence>